<dbReference type="SMART" id="SM00823">
    <property type="entry name" value="PKS_PP"/>
    <property type="match status" value="1"/>
</dbReference>
<dbReference type="PROSITE" id="PS00012">
    <property type="entry name" value="PHOSPHOPANTETHEINE"/>
    <property type="match status" value="1"/>
</dbReference>
<accession>A0A0L0D6S7</accession>
<protein>
    <submittedName>
        <fullName evidence="10">Fatty-acid-CoA ligase fadD9</fullName>
    </submittedName>
</protein>
<dbReference type="AlphaFoldDB" id="A0A0L0D6S7"/>
<keyword evidence="1" id="KW-0596">Phosphopantetheine</keyword>
<evidence type="ECO:0000259" key="9">
    <source>
        <dbReference type="PROSITE" id="PS50075"/>
    </source>
</evidence>
<dbReference type="GeneID" id="25563702"/>
<dbReference type="Pfam" id="PF00550">
    <property type="entry name" value="PP-binding"/>
    <property type="match status" value="1"/>
</dbReference>
<dbReference type="InterPro" id="IPR009081">
    <property type="entry name" value="PP-bd_ACP"/>
</dbReference>
<dbReference type="InterPro" id="IPR043145">
    <property type="entry name" value="Znf_ZZ_sf"/>
</dbReference>
<dbReference type="OrthoDB" id="416786at2759"/>
<dbReference type="PANTHER" id="PTHR43272:SF33">
    <property type="entry name" value="AMP-BINDING DOMAIN-CONTAINING PROTEIN-RELATED"/>
    <property type="match status" value="1"/>
</dbReference>
<dbReference type="InterPro" id="IPR036291">
    <property type="entry name" value="NAD(P)-bd_dom_sf"/>
</dbReference>
<evidence type="ECO:0000256" key="4">
    <source>
        <dbReference type="ARBA" id="ARBA00022741"/>
    </source>
</evidence>
<dbReference type="GO" id="GO:0031177">
    <property type="term" value="F:phosphopantetheine binding"/>
    <property type="evidence" value="ECO:0007669"/>
    <property type="project" value="InterPro"/>
</dbReference>
<dbReference type="SUPFAM" id="SSF57850">
    <property type="entry name" value="RING/U-box"/>
    <property type="match status" value="1"/>
</dbReference>
<dbReference type="InterPro" id="IPR000873">
    <property type="entry name" value="AMP-dep_synth/lig_dom"/>
</dbReference>
<keyword evidence="10" id="KW-0436">Ligase</keyword>
<evidence type="ECO:0000256" key="2">
    <source>
        <dbReference type="ARBA" id="ARBA00022553"/>
    </source>
</evidence>
<dbReference type="InterPro" id="IPR042099">
    <property type="entry name" value="ANL_N_sf"/>
</dbReference>
<dbReference type="InterPro" id="IPR036736">
    <property type="entry name" value="ACP-like_sf"/>
</dbReference>
<dbReference type="SUPFAM" id="SSF51735">
    <property type="entry name" value="NAD(P)-binding Rossmann-fold domains"/>
    <property type="match status" value="1"/>
</dbReference>
<evidence type="ECO:0000256" key="7">
    <source>
        <dbReference type="ARBA" id="ARBA00022840"/>
    </source>
</evidence>
<dbReference type="InterPro" id="IPR006162">
    <property type="entry name" value="Ppantetheine_attach_site"/>
</dbReference>
<dbReference type="Gene3D" id="3.40.50.12780">
    <property type="entry name" value="N-terminal domain of ligase-like"/>
    <property type="match status" value="1"/>
</dbReference>
<dbReference type="Pfam" id="PF00501">
    <property type="entry name" value="AMP-binding"/>
    <property type="match status" value="1"/>
</dbReference>
<dbReference type="NCBIfam" id="TIGR01746">
    <property type="entry name" value="Thioester-redct"/>
    <property type="match status" value="1"/>
</dbReference>
<evidence type="ECO:0000256" key="6">
    <source>
        <dbReference type="ARBA" id="ARBA00022833"/>
    </source>
</evidence>
<dbReference type="PROSITE" id="PS00455">
    <property type="entry name" value="AMP_BINDING"/>
    <property type="match status" value="1"/>
</dbReference>
<keyword evidence="3" id="KW-0479">Metal-binding</keyword>
<evidence type="ECO:0000313" key="10">
    <source>
        <dbReference type="EMBL" id="KNC47910.1"/>
    </source>
</evidence>
<dbReference type="eggNOG" id="KOG1256">
    <property type="taxonomic scope" value="Eukaryota"/>
</dbReference>
<dbReference type="CDD" id="cd05235">
    <property type="entry name" value="SDR_e1"/>
    <property type="match status" value="1"/>
</dbReference>
<dbReference type="Gene3D" id="3.30.60.90">
    <property type="match status" value="1"/>
</dbReference>
<dbReference type="InterPro" id="IPR013120">
    <property type="entry name" value="FAR_NAD-bd"/>
</dbReference>
<sequence length="1188" mass="126226">MNKDFVSVDVFAPGDTIYLTGTLAWFADKVVCDECRTRISLPDYHCSHVFGCSDYDRCPDCYDTAGPHAPGHVLVPKAHVPKPRTYLRSRSLYETLALALANYSSDPLFGQRPSQDAEYSWISYEAFYDRAHDLGSGLAHLTREKPDPFHAGIMASNSIGWLLAEFAATSRAWVTVPLHVSYTDAQLSHIMATVPLGLVFCEANEAERLIRLLKAAGATSALVVVLTPAFVFARTAVHDGTLPELPPTPASLPASGGGFAVIPAERIEAMGHDKPAAPRISHPSVLETIVFTSGSTGMPKGVTVTEANAHAEVDMYCEVFSLARPYVVVEVAPFAWMTGRDDARITMLYGGAMAIYSRPMSRLLEDLQEISPSNVKCMPAIWARIYASYKTVVASLRASGSSTAEAEKAARAAFNPVLGSRVQTIVTGGAHTALAVKKFLKETWPNAMFYDAYGTSEAGGIAVNGVVNSGVEVRLVDVPEMGYLTSDNPPRGEIYVRTRIMTDGYYNDPENTAKRLKDGGWFATGDIGVMDSPSTLEVIDRRSAIFKLATGEFIVPSMIEDVLHGAPLVTHIYVHGDMTRSALVAVVVPDLDALVALVGEDSGIDWNEQRAAVALPHDAPVRPLPATVHMLVLRSLRTFAASAGLSSSNIPQAVYIDVRPFTPKAGLLTASMKICRSGLSSHYAGVIEEMYARLNASEQLATPKAADVAVATPGTGSHSGQAFPSSDDGEGASGGGSKATLDALRNIIGNYVGSASADTAGASLVEMGVSSTDTIRVLAAVQKQLAAQLPVDLVYEGLTIEEMADYIDSAGPSGAPATPTAGAIAKRSQSRQLYDDDFIRLVRQGKTALAPVADLPELEPQTTSGETVFVTGATGFLGRYIVEDLLSKHTAARVVILVRARSAEHAEERMREAAIAANLAHLLAAIGTDRLELVVGDLGMPMFGASPEQYVRLAGEVTRVIHAGARVSWVVPYSQLRQANVVGTVEIARFCMTVRHKPLLYVSTLSASASLREELAPAQYFSAARGYAASKHMGELVTVAAGREGLPVAIVRPGMIVADPRTGWCQSSDFVPRFVGGVLAVGAYPAPLPGTFEMVPVPTVAATIVRLAYEAPHDARVYHVCNPAKACLSYSEVGEAIAAAASAAAPDSDASVAVVAMDHRAWVARVREAGQATPLAPGARAQRPICGN</sequence>
<dbReference type="SUPFAM" id="SSF56801">
    <property type="entry name" value="Acetyl-CoA synthetase-like"/>
    <property type="match status" value="1"/>
</dbReference>
<dbReference type="GO" id="GO:0005524">
    <property type="term" value="F:ATP binding"/>
    <property type="evidence" value="ECO:0007669"/>
    <property type="project" value="UniProtKB-KW"/>
</dbReference>
<dbReference type="GO" id="GO:0016020">
    <property type="term" value="C:membrane"/>
    <property type="evidence" value="ECO:0007669"/>
    <property type="project" value="TreeGrafter"/>
</dbReference>
<dbReference type="Proteomes" id="UP000054408">
    <property type="component" value="Unassembled WGS sequence"/>
</dbReference>
<evidence type="ECO:0000256" key="5">
    <source>
        <dbReference type="ARBA" id="ARBA00022771"/>
    </source>
</evidence>
<organism evidence="10 11">
    <name type="scientific">Thecamonas trahens ATCC 50062</name>
    <dbReference type="NCBI Taxonomy" id="461836"/>
    <lineage>
        <taxon>Eukaryota</taxon>
        <taxon>Apusozoa</taxon>
        <taxon>Apusomonadida</taxon>
        <taxon>Apusomonadidae</taxon>
        <taxon>Thecamonas</taxon>
    </lineage>
</organism>
<dbReference type="Pfam" id="PF07993">
    <property type="entry name" value="NAD_binding_4"/>
    <property type="match status" value="1"/>
</dbReference>
<dbReference type="GO" id="GO:0004467">
    <property type="term" value="F:long-chain fatty acid-CoA ligase activity"/>
    <property type="evidence" value="ECO:0007669"/>
    <property type="project" value="TreeGrafter"/>
</dbReference>
<keyword evidence="7" id="KW-0067">ATP-binding</keyword>
<evidence type="ECO:0000256" key="1">
    <source>
        <dbReference type="ARBA" id="ARBA00022450"/>
    </source>
</evidence>
<dbReference type="RefSeq" id="XP_013758931.1">
    <property type="nucleotide sequence ID" value="XM_013903477.1"/>
</dbReference>
<dbReference type="GO" id="GO:0008270">
    <property type="term" value="F:zinc ion binding"/>
    <property type="evidence" value="ECO:0007669"/>
    <property type="project" value="UniProtKB-KW"/>
</dbReference>
<keyword evidence="4" id="KW-0547">Nucleotide-binding</keyword>
<feature type="domain" description="Carrier" evidence="9">
    <location>
        <begin position="735"/>
        <end position="811"/>
    </location>
</feature>
<evidence type="ECO:0000256" key="3">
    <source>
        <dbReference type="ARBA" id="ARBA00022723"/>
    </source>
</evidence>
<reference evidence="10 11" key="1">
    <citation type="submission" date="2010-05" db="EMBL/GenBank/DDBJ databases">
        <title>The Genome Sequence of Thecamonas trahens ATCC 50062.</title>
        <authorList>
            <consortium name="The Broad Institute Genome Sequencing Platform"/>
            <person name="Russ C."/>
            <person name="Cuomo C."/>
            <person name="Shea T."/>
            <person name="Young S.K."/>
            <person name="Zeng Q."/>
            <person name="Koehrsen M."/>
            <person name="Haas B."/>
            <person name="Borodovsky M."/>
            <person name="Guigo R."/>
            <person name="Alvarado L."/>
            <person name="Berlin A."/>
            <person name="Bochicchio J."/>
            <person name="Borenstein D."/>
            <person name="Chapman S."/>
            <person name="Chen Z."/>
            <person name="Freedman E."/>
            <person name="Gellesch M."/>
            <person name="Goldberg J."/>
            <person name="Griggs A."/>
            <person name="Gujja S."/>
            <person name="Heilman E."/>
            <person name="Heiman D."/>
            <person name="Hepburn T."/>
            <person name="Howarth C."/>
            <person name="Jen D."/>
            <person name="Larson L."/>
            <person name="Mehta T."/>
            <person name="Park D."/>
            <person name="Pearson M."/>
            <person name="Roberts A."/>
            <person name="Saif S."/>
            <person name="Shenoy N."/>
            <person name="Sisk P."/>
            <person name="Stolte C."/>
            <person name="Sykes S."/>
            <person name="Thomson T."/>
            <person name="Walk T."/>
            <person name="White J."/>
            <person name="Yandava C."/>
            <person name="Burger G."/>
            <person name="Gray M.W."/>
            <person name="Holland P.W.H."/>
            <person name="King N."/>
            <person name="Lang F.B.F."/>
            <person name="Roger A.J."/>
            <person name="Ruiz-Trillo I."/>
            <person name="Lander E."/>
            <person name="Nusbaum C."/>
        </authorList>
    </citation>
    <scope>NUCLEOTIDE SEQUENCE [LARGE SCALE GENOMIC DNA]</scope>
    <source>
        <strain evidence="10 11">ATCC 50062</strain>
    </source>
</reference>
<gene>
    <name evidence="10" type="ORF">AMSG_04143</name>
</gene>
<dbReference type="EMBL" id="GL349449">
    <property type="protein sequence ID" value="KNC47910.1"/>
    <property type="molecule type" value="Genomic_DNA"/>
</dbReference>
<dbReference type="eggNOG" id="KOG1178">
    <property type="taxonomic scope" value="Eukaryota"/>
</dbReference>
<dbReference type="STRING" id="461836.A0A0L0D6S7"/>
<evidence type="ECO:0000256" key="8">
    <source>
        <dbReference type="SAM" id="MobiDB-lite"/>
    </source>
</evidence>
<keyword evidence="6" id="KW-0862">Zinc</keyword>
<dbReference type="InterPro" id="IPR020806">
    <property type="entry name" value="PKS_PP-bd"/>
</dbReference>
<dbReference type="InterPro" id="IPR010080">
    <property type="entry name" value="Thioester_reductase-like_dom"/>
</dbReference>
<dbReference type="Gene3D" id="3.40.50.720">
    <property type="entry name" value="NAD(P)-binding Rossmann-like Domain"/>
    <property type="match status" value="1"/>
</dbReference>
<dbReference type="SUPFAM" id="SSF47336">
    <property type="entry name" value="ACP-like"/>
    <property type="match status" value="1"/>
</dbReference>
<dbReference type="PROSITE" id="PS50075">
    <property type="entry name" value="CARRIER"/>
    <property type="match status" value="1"/>
</dbReference>
<dbReference type="InterPro" id="IPR020845">
    <property type="entry name" value="AMP-binding_CS"/>
</dbReference>
<name>A0A0L0D6S7_THETB</name>
<keyword evidence="2" id="KW-0597">Phosphoprotein</keyword>
<evidence type="ECO:0000313" key="11">
    <source>
        <dbReference type="Proteomes" id="UP000054408"/>
    </source>
</evidence>
<feature type="compositionally biased region" description="Polar residues" evidence="8">
    <location>
        <begin position="714"/>
        <end position="724"/>
    </location>
</feature>
<feature type="region of interest" description="Disordered" evidence="8">
    <location>
        <begin position="711"/>
        <end position="736"/>
    </location>
</feature>
<keyword evidence="11" id="KW-1185">Reference proteome</keyword>
<dbReference type="PANTHER" id="PTHR43272">
    <property type="entry name" value="LONG-CHAIN-FATTY-ACID--COA LIGASE"/>
    <property type="match status" value="1"/>
</dbReference>
<dbReference type="Gene3D" id="1.10.1200.10">
    <property type="entry name" value="ACP-like"/>
    <property type="match status" value="1"/>
</dbReference>
<proteinExistence type="predicted"/>
<keyword evidence="5" id="KW-0863">Zinc-finger</keyword>